<dbReference type="PANTHER" id="PTHR34269">
    <property type="entry name" value="TRANSCRIPTION FACTOR B3-DOMAIN FAMILY-RELATED"/>
    <property type="match status" value="1"/>
</dbReference>
<dbReference type="EMBL" id="KB870806">
    <property type="protein sequence ID" value="EOA34818.1"/>
    <property type="molecule type" value="Genomic_DNA"/>
</dbReference>
<keyword evidence="7" id="KW-1185">Reference proteome</keyword>
<dbReference type="Gene3D" id="2.40.330.10">
    <property type="entry name" value="DNA-binding pseudobarrel domain"/>
    <property type="match status" value="1"/>
</dbReference>
<comment type="subcellular location">
    <subcellularLocation>
        <location evidence="1">Nucleus</location>
    </subcellularLocation>
</comment>
<feature type="non-terminal residue" evidence="6">
    <location>
        <position position="1"/>
    </location>
</feature>
<reference evidence="7" key="1">
    <citation type="journal article" date="2013" name="Nat. Genet.">
        <title>The Capsella rubella genome and the genomic consequences of rapid mating system evolution.</title>
        <authorList>
            <person name="Slotte T."/>
            <person name="Hazzouri K.M."/>
            <person name="Agren J.A."/>
            <person name="Koenig D."/>
            <person name="Maumus F."/>
            <person name="Guo Y.L."/>
            <person name="Steige K."/>
            <person name="Platts A.E."/>
            <person name="Escobar J.S."/>
            <person name="Newman L.K."/>
            <person name="Wang W."/>
            <person name="Mandakova T."/>
            <person name="Vello E."/>
            <person name="Smith L.M."/>
            <person name="Henz S.R."/>
            <person name="Steffen J."/>
            <person name="Takuno S."/>
            <person name="Brandvain Y."/>
            <person name="Coop G."/>
            <person name="Andolfatto P."/>
            <person name="Hu T.T."/>
            <person name="Blanchette M."/>
            <person name="Clark R.M."/>
            <person name="Quesneville H."/>
            <person name="Nordborg M."/>
            <person name="Gaut B.S."/>
            <person name="Lysak M.A."/>
            <person name="Jenkins J."/>
            <person name="Grimwood J."/>
            <person name="Chapman J."/>
            <person name="Prochnik S."/>
            <person name="Shu S."/>
            <person name="Rokhsar D."/>
            <person name="Schmutz J."/>
            <person name="Weigel D."/>
            <person name="Wright S.I."/>
        </authorList>
    </citation>
    <scope>NUCLEOTIDE SEQUENCE [LARGE SCALE GENOMIC DNA]</scope>
    <source>
        <strain evidence="7">cv. Monte Gargano</strain>
    </source>
</reference>
<dbReference type="SUPFAM" id="SSF101936">
    <property type="entry name" value="DNA-binding pseudobarrel domain"/>
    <property type="match status" value="1"/>
</dbReference>
<accession>R0IDQ4</accession>
<dbReference type="STRING" id="81985.R0IDQ4"/>
<dbReference type="InterPro" id="IPR015300">
    <property type="entry name" value="DNA-bd_pseudobarrel_sf"/>
</dbReference>
<evidence type="ECO:0000256" key="2">
    <source>
        <dbReference type="ARBA" id="ARBA00023015"/>
    </source>
</evidence>
<gene>
    <name evidence="6" type="ORF">CARUB_v10022396mg</name>
</gene>
<dbReference type="InterPro" id="IPR051442">
    <property type="entry name" value="B3_domain"/>
</dbReference>
<evidence type="ECO:0000256" key="3">
    <source>
        <dbReference type="ARBA" id="ARBA00023125"/>
    </source>
</evidence>
<dbReference type="GO" id="GO:0003677">
    <property type="term" value="F:DNA binding"/>
    <property type="evidence" value="ECO:0007669"/>
    <property type="project" value="UniProtKB-KW"/>
</dbReference>
<evidence type="ECO:0000256" key="4">
    <source>
        <dbReference type="ARBA" id="ARBA00023163"/>
    </source>
</evidence>
<dbReference type="GO" id="GO:0005634">
    <property type="term" value="C:nucleus"/>
    <property type="evidence" value="ECO:0007669"/>
    <property type="project" value="UniProtKB-SubCell"/>
</dbReference>
<dbReference type="PANTHER" id="PTHR34269:SF11">
    <property type="entry name" value="B3 DOMAIN PROTEIN"/>
    <property type="match status" value="1"/>
</dbReference>
<protein>
    <recommendedName>
        <fullName evidence="8">TF-B3 domain-containing protein</fullName>
    </recommendedName>
</protein>
<evidence type="ECO:0008006" key="8">
    <source>
        <dbReference type="Google" id="ProtNLM"/>
    </source>
</evidence>
<evidence type="ECO:0000313" key="7">
    <source>
        <dbReference type="Proteomes" id="UP000029121"/>
    </source>
</evidence>
<keyword evidence="4" id="KW-0804">Transcription</keyword>
<evidence type="ECO:0000256" key="1">
    <source>
        <dbReference type="ARBA" id="ARBA00004123"/>
    </source>
</evidence>
<organism evidence="6 7">
    <name type="scientific">Capsella rubella</name>
    <dbReference type="NCBI Taxonomy" id="81985"/>
    <lineage>
        <taxon>Eukaryota</taxon>
        <taxon>Viridiplantae</taxon>
        <taxon>Streptophyta</taxon>
        <taxon>Embryophyta</taxon>
        <taxon>Tracheophyta</taxon>
        <taxon>Spermatophyta</taxon>
        <taxon>Magnoliopsida</taxon>
        <taxon>eudicotyledons</taxon>
        <taxon>Gunneridae</taxon>
        <taxon>Pentapetalae</taxon>
        <taxon>rosids</taxon>
        <taxon>malvids</taxon>
        <taxon>Brassicales</taxon>
        <taxon>Brassicaceae</taxon>
        <taxon>Camelineae</taxon>
        <taxon>Capsella</taxon>
    </lineage>
</organism>
<keyword evidence="2" id="KW-0805">Transcription regulation</keyword>
<keyword evidence="5" id="KW-0539">Nucleus</keyword>
<keyword evidence="3" id="KW-0238">DNA-binding</keyword>
<evidence type="ECO:0000256" key="5">
    <source>
        <dbReference type="ARBA" id="ARBA00023242"/>
    </source>
</evidence>
<evidence type="ECO:0000313" key="6">
    <source>
        <dbReference type="EMBL" id="EOA34818.1"/>
    </source>
</evidence>
<dbReference type="AlphaFoldDB" id="R0IDQ4"/>
<sequence length="163" mass="18753">EGSDTNIAFGSFGSIESMMNAKREREKIVMIPTPKALSAPQWTIKKTLTDYDLYSGYDKLVLKESSFDEHIRRHIPEADVQKIRAKIGIIVNIYDYDLGTMHKLLLRRVWGINYGLMNGWVNDFVERRSLREKDEIGLSWDPSTSKLIFGVISRSKAKRRNSA</sequence>
<proteinExistence type="predicted"/>
<name>R0IDQ4_9BRAS</name>
<dbReference type="Proteomes" id="UP000029121">
    <property type="component" value="Unassembled WGS sequence"/>
</dbReference>